<dbReference type="InterPro" id="IPR051175">
    <property type="entry name" value="CLK_kinases"/>
</dbReference>
<dbReference type="GO" id="GO:0004674">
    <property type="term" value="F:protein serine/threonine kinase activity"/>
    <property type="evidence" value="ECO:0007669"/>
    <property type="project" value="UniProtKB-KW"/>
</dbReference>
<evidence type="ECO:0000256" key="2">
    <source>
        <dbReference type="ARBA" id="ARBA00022679"/>
    </source>
</evidence>
<evidence type="ECO:0000259" key="7">
    <source>
        <dbReference type="PROSITE" id="PS50011"/>
    </source>
</evidence>
<dbReference type="InterPro" id="IPR011009">
    <property type="entry name" value="Kinase-like_dom_sf"/>
</dbReference>
<keyword evidence="4 8" id="KW-0418">Kinase</keyword>
<dbReference type="AlphaFoldDB" id="A0A0A1V0Y0"/>
<reference evidence="8 9" key="1">
    <citation type="submission" date="2014-02" db="EMBL/GenBank/DDBJ databases">
        <title>The genome sequence of the entomopathogenic fungus Metarhizium robertsii ARSEF 2575.</title>
        <authorList>
            <person name="Giuliano Garisto Donzelli B."/>
            <person name="Roe B.A."/>
            <person name="Macmil S.L."/>
            <person name="Krasnoff S.B."/>
            <person name="Gibson D.M."/>
        </authorList>
    </citation>
    <scope>NUCLEOTIDE SEQUENCE [LARGE SCALE GENOMIC DNA]</scope>
    <source>
        <strain evidence="8 9">ARSEF 2575</strain>
    </source>
</reference>
<dbReference type="PANTHER" id="PTHR45646:SF11">
    <property type="entry name" value="SERINE_THREONINE-PROTEIN KINASE DOA"/>
    <property type="match status" value="1"/>
</dbReference>
<evidence type="ECO:0000256" key="6">
    <source>
        <dbReference type="PROSITE-ProRule" id="PRU10141"/>
    </source>
</evidence>
<dbReference type="GO" id="GO:0005634">
    <property type="term" value="C:nucleus"/>
    <property type="evidence" value="ECO:0007669"/>
    <property type="project" value="TreeGrafter"/>
</dbReference>
<evidence type="ECO:0000256" key="5">
    <source>
        <dbReference type="ARBA" id="ARBA00022840"/>
    </source>
</evidence>
<dbReference type="GO" id="GO:0005524">
    <property type="term" value="F:ATP binding"/>
    <property type="evidence" value="ECO:0007669"/>
    <property type="project" value="UniProtKB-UniRule"/>
</dbReference>
<dbReference type="Gene3D" id="1.10.510.10">
    <property type="entry name" value="Transferase(Phosphotransferase) domain 1"/>
    <property type="match status" value="1"/>
</dbReference>
<accession>A0A0A1V0Y0</accession>
<dbReference type="EMBL" id="JELW01000003">
    <property type="protein sequence ID" value="EXV03296.1"/>
    <property type="molecule type" value="Genomic_DNA"/>
</dbReference>
<comment type="caution">
    <text evidence="8">The sequence shown here is derived from an EMBL/GenBank/DDBJ whole genome shotgun (WGS) entry which is preliminary data.</text>
</comment>
<dbReference type="SMART" id="SM00220">
    <property type="entry name" value="S_TKc"/>
    <property type="match status" value="1"/>
</dbReference>
<dbReference type="PANTHER" id="PTHR45646">
    <property type="entry name" value="SERINE/THREONINE-PROTEIN KINASE DOA-RELATED"/>
    <property type="match status" value="1"/>
</dbReference>
<evidence type="ECO:0000256" key="3">
    <source>
        <dbReference type="ARBA" id="ARBA00022741"/>
    </source>
</evidence>
<dbReference type="GO" id="GO:0043484">
    <property type="term" value="P:regulation of RNA splicing"/>
    <property type="evidence" value="ECO:0007669"/>
    <property type="project" value="TreeGrafter"/>
</dbReference>
<evidence type="ECO:0000313" key="8">
    <source>
        <dbReference type="EMBL" id="EXV03296.1"/>
    </source>
</evidence>
<keyword evidence="3 6" id="KW-0547">Nucleotide-binding</keyword>
<dbReference type="OrthoDB" id="5979581at2759"/>
<dbReference type="Gene3D" id="3.30.200.20">
    <property type="entry name" value="Phosphorylase Kinase, domain 1"/>
    <property type="match status" value="1"/>
</dbReference>
<dbReference type="InterPro" id="IPR017441">
    <property type="entry name" value="Protein_kinase_ATP_BS"/>
</dbReference>
<dbReference type="InterPro" id="IPR000719">
    <property type="entry name" value="Prot_kinase_dom"/>
</dbReference>
<evidence type="ECO:0000256" key="1">
    <source>
        <dbReference type="ARBA" id="ARBA00022527"/>
    </source>
</evidence>
<keyword evidence="5 6" id="KW-0067">ATP-binding</keyword>
<dbReference type="PROSITE" id="PS00107">
    <property type="entry name" value="PROTEIN_KINASE_ATP"/>
    <property type="match status" value="1"/>
</dbReference>
<feature type="domain" description="Protein kinase" evidence="7">
    <location>
        <begin position="59"/>
        <end position="354"/>
    </location>
</feature>
<dbReference type="Proteomes" id="UP000030151">
    <property type="component" value="Unassembled WGS sequence"/>
</dbReference>
<organism evidence="8 9">
    <name type="scientific">Metarhizium robertsii</name>
    <dbReference type="NCBI Taxonomy" id="568076"/>
    <lineage>
        <taxon>Eukaryota</taxon>
        <taxon>Fungi</taxon>
        <taxon>Dikarya</taxon>
        <taxon>Ascomycota</taxon>
        <taxon>Pezizomycotina</taxon>
        <taxon>Sordariomycetes</taxon>
        <taxon>Hypocreomycetidae</taxon>
        <taxon>Hypocreales</taxon>
        <taxon>Clavicipitaceae</taxon>
        <taxon>Metarhizium</taxon>
    </lineage>
</organism>
<proteinExistence type="predicted"/>
<name>A0A0A1V0Y0_9HYPO</name>
<keyword evidence="1" id="KW-0723">Serine/threonine-protein kinase</keyword>
<sequence>MVHSQRISGVTASRQPREFPSTGFEVIRSDQQIEEERLPFYRRSDYYPMRLGEVIRDRYQVVAKLGYGTSSTVWLSRDLQENSYWVLKVYINTLKQNQELRVYKHLAEMRSDLADEPGLENVRQINESFPIQGPSGVHEVLVMKPLGMSMRTLQNMQKKKTFHQDIVARAVEQVLLGINFLHEANVIHTDLHSDNLLIALTSDNILSKVEDNEIYKPSPRKRIGDTIIYVSQYVLGGAGALTISDFGQARIGKEQSGNAMPVPYRAPEVILGMPWGPSVDNWSVGLLAWDLLEKEPLFRVYNHESEEQNNACHLAAMTALLGSPPPEFLKRTVKSRKYWDEDGEHSTTHNPVQF</sequence>
<evidence type="ECO:0000256" key="4">
    <source>
        <dbReference type="ARBA" id="ARBA00022777"/>
    </source>
</evidence>
<dbReference type="SUPFAM" id="SSF56112">
    <property type="entry name" value="Protein kinase-like (PK-like)"/>
    <property type="match status" value="1"/>
</dbReference>
<keyword evidence="2" id="KW-0808">Transferase</keyword>
<dbReference type="Pfam" id="PF00069">
    <property type="entry name" value="Pkinase"/>
    <property type="match status" value="1"/>
</dbReference>
<feature type="binding site" evidence="6">
    <location>
        <position position="88"/>
    </location>
    <ligand>
        <name>ATP</name>
        <dbReference type="ChEBI" id="CHEBI:30616"/>
    </ligand>
</feature>
<gene>
    <name evidence="8" type="ORF">X797_003096</name>
</gene>
<protein>
    <submittedName>
        <fullName evidence="8">Protein kinase</fullName>
    </submittedName>
</protein>
<evidence type="ECO:0000313" key="9">
    <source>
        <dbReference type="Proteomes" id="UP000030151"/>
    </source>
</evidence>
<dbReference type="PROSITE" id="PS50011">
    <property type="entry name" value="PROTEIN_KINASE_DOM"/>
    <property type="match status" value="1"/>
</dbReference>
<dbReference type="HOGENOM" id="CLU_000288_81_1_1"/>